<keyword evidence="4 5" id="KW-0862">Zinc</keyword>
<feature type="zinc finger region" description="C3H1-type" evidence="5">
    <location>
        <begin position="249"/>
        <end position="277"/>
    </location>
</feature>
<evidence type="ECO:0000256" key="4">
    <source>
        <dbReference type="ARBA" id="ARBA00022833"/>
    </source>
</evidence>
<dbReference type="GO" id="GO:0008270">
    <property type="term" value="F:zinc ion binding"/>
    <property type="evidence" value="ECO:0007669"/>
    <property type="project" value="UniProtKB-KW"/>
</dbReference>
<dbReference type="Gene3D" id="4.10.1000.10">
    <property type="entry name" value="Zinc finger, CCCH-type"/>
    <property type="match status" value="2"/>
</dbReference>
<keyword evidence="9" id="KW-1185">Reference proteome</keyword>
<evidence type="ECO:0000256" key="5">
    <source>
        <dbReference type="PROSITE-ProRule" id="PRU00723"/>
    </source>
</evidence>
<dbReference type="RefSeq" id="XP_007777178.1">
    <property type="nucleotide sequence ID" value="XM_007778988.1"/>
</dbReference>
<dbReference type="SUPFAM" id="SSF90229">
    <property type="entry name" value="CCCH zinc finger"/>
    <property type="match status" value="3"/>
</dbReference>
<protein>
    <recommendedName>
        <fullName evidence="7">C3H1-type domain-containing protein</fullName>
    </recommendedName>
</protein>
<evidence type="ECO:0000259" key="7">
    <source>
        <dbReference type="PROSITE" id="PS50103"/>
    </source>
</evidence>
<feature type="compositionally biased region" description="Low complexity" evidence="6">
    <location>
        <begin position="393"/>
        <end position="406"/>
    </location>
</feature>
<dbReference type="GeneID" id="19898390"/>
<gene>
    <name evidence="8" type="ORF">W97_01079</name>
</gene>
<dbReference type="HOGENOM" id="CLU_048898_0_0_1"/>
<reference evidence="9" key="1">
    <citation type="submission" date="2012-06" db="EMBL/GenBank/DDBJ databases">
        <title>The genome sequence of Coniosporium apollinis CBS 100218.</title>
        <authorList>
            <consortium name="The Broad Institute Genome Sequencing Platform"/>
            <person name="Cuomo C."/>
            <person name="Gorbushina A."/>
            <person name="Noack S."/>
            <person name="Walker B."/>
            <person name="Young S.K."/>
            <person name="Zeng Q."/>
            <person name="Gargeya S."/>
            <person name="Fitzgerald M."/>
            <person name="Haas B."/>
            <person name="Abouelleil A."/>
            <person name="Alvarado L."/>
            <person name="Arachchi H.M."/>
            <person name="Berlin A.M."/>
            <person name="Chapman S.B."/>
            <person name="Goldberg J."/>
            <person name="Griggs A."/>
            <person name="Gujja S."/>
            <person name="Hansen M."/>
            <person name="Howarth C."/>
            <person name="Imamovic A."/>
            <person name="Larimer J."/>
            <person name="McCowan C."/>
            <person name="Montmayeur A."/>
            <person name="Murphy C."/>
            <person name="Neiman D."/>
            <person name="Pearson M."/>
            <person name="Priest M."/>
            <person name="Roberts A."/>
            <person name="Saif S."/>
            <person name="Shea T."/>
            <person name="Sisk P."/>
            <person name="Sykes S."/>
            <person name="Wortman J."/>
            <person name="Nusbaum C."/>
            <person name="Birren B."/>
        </authorList>
    </citation>
    <scope>NUCLEOTIDE SEQUENCE [LARGE SCALE GENOMIC DNA]</scope>
    <source>
        <strain evidence="9">CBS 100218</strain>
    </source>
</reference>
<feature type="region of interest" description="Disordered" evidence="6">
    <location>
        <begin position="57"/>
        <end position="108"/>
    </location>
</feature>
<dbReference type="Proteomes" id="UP000016924">
    <property type="component" value="Unassembled WGS sequence"/>
</dbReference>
<feature type="domain" description="C3H1-type" evidence="7">
    <location>
        <begin position="249"/>
        <end position="277"/>
    </location>
</feature>
<evidence type="ECO:0000256" key="6">
    <source>
        <dbReference type="SAM" id="MobiDB-lite"/>
    </source>
</evidence>
<dbReference type="FunFam" id="4.10.1000.10:FF:000022">
    <property type="entry name" value="Zinc finger CCCH domain-containing protein 7"/>
    <property type="match status" value="1"/>
</dbReference>
<evidence type="ECO:0000256" key="1">
    <source>
        <dbReference type="ARBA" id="ARBA00022723"/>
    </source>
</evidence>
<keyword evidence="2" id="KW-0677">Repeat</keyword>
<dbReference type="Pfam" id="PF00642">
    <property type="entry name" value="zf-CCCH"/>
    <property type="match status" value="1"/>
</dbReference>
<feature type="compositionally biased region" description="Acidic residues" evidence="6">
    <location>
        <begin position="407"/>
        <end position="426"/>
    </location>
</feature>
<feature type="domain" description="C3H1-type" evidence="7">
    <location>
        <begin position="305"/>
        <end position="331"/>
    </location>
</feature>
<feature type="region of interest" description="Disordered" evidence="6">
    <location>
        <begin position="386"/>
        <end position="452"/>
    </location>
</feature>
<name>R7YJM8_CONA1</name>
<dbReference type="OrthoDB" id="410307at2759"/>
<dbReference type="eggNOG" id="KOG1492">
    <property type="taxonomic scope" value="Eukaryota"/>
</dbReference>
<feature type="zinc finger region" description="C3H1-type" evidence="5">
    <location>
        <begin position="332"/>
        <end position="360"/>
    </location>
</feature>
<feature type="zinc finger region" description="C3H1-type" evidence="5">
    <location>
        <begin position="281"/>
        <end position="304"/>
    </location>
</feature>
<feature type="domain" description="C3H1-type" evidence="7">
    <location>
        <begin position="332"/>
        <end position="360"/>
    </location>
</feature>
<dbReference type="STRING" id="1168221.R7YJM8"/>
<evidence type="ECO:0000313" key="9">
    <source>
        <dbReference type="Proteomes" id="UP000016924"/>
    </source>
</evidence>
<dbReference type="GO" id="GO:0005634">
    <property type="term" value="C:nucleus"/>
    <property type="evidence" value="ECO:0007669"/>
    <property type="project" value="TreeGrafter"/>
</dbReference>
<dbReference type="SMART" id="SM00356">
    <property type="entry name" value="ZnF_C3H1"/>
    <property type="match status" value="5"/>
</dbReference>
<sequence length="452" mass="49185">MSEERDLQAKIAALSGRINLHKQATGIPPQDQTYGHGYGRGATNWLPQRGTPYGYSRGRGGAKPVPPVHRNRKLILNNSPPVPDATPGDTSERDDGALSSGAGNKAPAFVTKQGRHMQLINNSIYDKFSQERAKAMQESFEQRKLQRNERELARLGKHFQLTSAPYHPGHTATEAPSHVINVGDLRFRVTDGGSKLIRLTGTSSCPDDEAASHFADDATVGAKTTPRQTKIGGVTFVRSKHGNLGKNIIKSEQPCPRFTSTGTCPEGPHCRFVHDPNKVAICKDYLAKGACLAGDACDLSHDPTPNRVPACLHFLRGNCTNDSCRYAHIRVNPGAPVCRVFATLGYCEKGAECADKHVFECPDYANKGLCRNNKCRLPHVDRAGQIRKRTAQSSATSSPEAGSSDLSSDEDFDEIGSDDVDSDGFQEDMRMQDTNDGGHELTQQRDFVAFGS</sequence>
<evidence type="ECO:0000256" key="3">
    <source>
        <dbReference type="ARBA" id="ARBA00022771"/>
    </source>
</evidence>
<evidence type="ECO:0000313" key="8">
    <source>
        <dbReference type="EMBL" id="EON61861.1"/>
    </source>
</evidence>
<dbReference type="InterPro" id="IPR000571">
    <property type="entry name" value="Znf_CCCH"/>
</dbReference>
<accession>R7YJM8</accession>
<dbReference type="PANTHER" id="PTHR46156:SF1">
    <property type="entry name" value="ZINC FINGER CCCH DOMAIN-CONTAINING PROTEIN 3"/>
    <property type="match status" value="1"/>
</dbReference>
<feature type="region of interest" description="Disordered" evidence="6">
    <location>
        <begin position="22"/>
        <end position="45"/>
    </location>
</feature>
<proteinExistence type="predicted"/>
<dbReference type="AlphaFoldDB" id="R7YJM8"/>
<keyword evidence="1 5" id="KW-0479">Metal-binding</keyword>
<keyword evidence="3 5" id="KW-0863">Zinc-finger</keyword>
<evidence type="ECO:0000256" key="2">
    <source>
        <dbReference type="ARBA" id="ARBA00022737"/>
    </source>
</evidence>
<dbReference type="OMA" id="CKRFTST"/>
<feature type="domain" description="C3H1-type" evidence="7">
    <location>
        <begin position="281"/>
        <end position="304"/>
    </location>
</feature>
<feature type="zinc finger region" description="C3H1-type" evidence="5">
    <location>
        <begin position="305"/>
        <end position="331"/>
    </location>
</feature>
<organism evidence="8 9">
    <name type="scientific">Coniosporium apollinis (strain CBS 100218)</name>
    <name type="common">Rock-inhabiting black yeast</name>
    <dbReference type="NCBI Taxonomy" id="1168221"/>
    <lineage>
        <taxon>Eukaryota</taxon>
        <taxon>Fungi</taxon>
        <taxon>Dikarya</taxon>
        <taxon>Ascomycota</taxon>
        <taxon>Pezizomycotina</taxon>
        <taxon>Dothideomycetes</taxon>
        <taxon>Dothideomycetes incertae sedis</taxon>
        <taxon>Coniosporium</taxon>
    </lineage>
</organism>
<dbReference type="PROSITE" id="PS50103">
    <property type="entry name" value="ZF_C3H1"/>
    <property type="match status" value="4"/>
</dbReference>
<dbReference type="EMBL" id="JH767557">
    <property type="protein sequence ID" value="EON61861.1"/>
    <property type="molecule type" value="Genomic_DNA"/>
</dbReference>
<dbReference type="Gene3D" id="6.10.250.3220">
    <property type="match status" value="1"/>
</dbReference>
<dbReference type="FunFam" id="4.10.1000.10:FF:000035">
    <property type="entry name" value="CCCH zinc finger protein, variant"/>
    <property type="match status" value="1"/>
</dbReference>
<dbReference type="PANTHER" id="PTHR46156">
    <property type="entry name" value="CCCH ZINGC FINGER"/>
    <property type="match status" value="1"/>
</dbReference>
<dbReference type="InterPro" id="IPR036855">
    <property type="entry name" value="Znf_CCCH_sf"/>
</dbReference>
<feature type="compositionally biased region" description="Basic and acidic residues" evidence="6">
    <location>
        <begin position="427"/>
        <end position="443"/>
    </location>
</feature>